<evidence type="ECO:0000313" key="7">
    <source>
        <dbReference type="EMBL" id="KAK7284360.1"/>
    </source>
</evidence>
<evidence type="ECO:0000256" key="3">
    <source>
        <dbReference type="ARBA" id="ARBA00023163"/>
    </source>
</evidence>
<dbReference type="PANTHER" id="PTHR13859">
    <property type="entry name" value="ATROPHIN-RELATED"/>
    <property type="match status" value="1"/>
</dbReference>
<feature type="domain" description="SANT" evidence="6">
    <location>
        <begin position="208"/>
        <end position="260"/>
    </location>
</feature>
<keyword evidence="3" id="KW-0804">Transcription</keyword>
<organism evidence="7 8">
    <name type="scientific">Clitoria ternatea</name>
    <name type="common">Butterfly pea</name>
    <dbReference type="NCBI Taxonomy" id="43366"/>
    <lineage>
        <taxon>Eukaryota</taxon>
        <taxon>Viridiplantae</taxon>
        <taxon>Streptophyta</taxon>
        <taxon>Embryophyta</taxon>
        <taxon>Tracheophyta</taxon>
        <taxon>Spermatophyta</taxon>
        <taxon>Magnoliopsida</taxon>
        <taxon>eudicotyledons</taxon>
        <taxon>Gunneridae</taxon>
        <taxon>Pentapetalae</taxon>
        <taxon>rosids</taxon>
        <taxon>fabids</taxon>
        <taxon>Fabales</taxon>
        <taxon>Fabaceae</taxon>
        <taxon>Papilionoideae</taxon>
        <taxon>50 kb inversion clade</taxon>
        <taxon>NPAAA clade</taxon>
        <taxon>indigoferoid/millettioid clade</taxon>
        <taxon>Phaseoleae</taxon>
        <taxon>Clitoria</taxon>
    </lineage>
</organism>
<dbReference type="SUPFAM" id="SSF46689">
    <property type="entry name" value="Homeodomain-like"/>
    <property type="match status" value="1"/>
</dbReference>
<comment type="caution">
    <text evidence="7">The sequence shown here is derived from an EMBL/GenBank/DDBJ whole genome shotgun (WGS) entry which is preliminary data.</text>
</comment>
<feature type="compositionally biased region" description="Polar residues" evidence="5">
    <location>
        <begin position="740"/>
        <end position="753"/>
    </location>
</feature>
<dbReference type="GO" id="GO:0005634">
    <property type="term" value="C:nucleus"/>
    <property type="evidence" value="ECO:0007669"/>
    <property type="project" value="UniProtKB-SubCell"/>
</dbReference>
<gene>
    <name evidence="7" type="ORF">RJT34_19105</name>
</gene>
<dbReference type="FunFam" id="1.10.10.60:FF:000374">
    <property type="entry name" value="Arginine-glutamic acid dipeptide repeat protein"/>
    <property type="match status" value="1"/>
</dbReference>
<keyword evidence="8" id="KW-1185">Reference proteome</keyword>
<dbReference type="EMBL" id="JAYKXN010000005">
    <property type="protein sequence ID" value="KAK7284360.1"/>
    <property type="molecule type" value="Genomic_DNA"/>
</dbReference>
<feature type="region of interest" description="Disordered" evidence="5">
    <location>
        <begin position="731"/>
        <end position="759"/>
    </location>
</feature>
<feature type="region of interest" description="Disordered" evidence="5">
    <location>
        <begin position="834"/>
        <end position="857"/>
    </location>
</feature>
<proteinExistence type="predicted"/>
<protein>
    <recommendedName>
        <fullName evidence="6">SANT domain-containing protein</fullName>
    </recommendedName>
</protein>
<dbReference type="InterPro" id="IPR009057">
    <property type="entry name" value="Homeodomain-like_sf"/>
</dbReference>
<evidence type="ECO:0000256" key="5">
    <source>
        <dbReference type="SAM" id="MobiDB-lite"/>
    </source>
</evidence>
<dbReference type="InterPro" id="IPR017884">
    <property type="entry name" value="SANT_dom"/>
</dbReference>
<dbReference type="Pfam" id="PF25826">
    <property type="entry name" value="DUF7952"/>
    <property type="match status" value="1"/>
</dbReference>
<keyword evidence="2" id="KW-0805">Transcription regulation</keyword>
<evidence type="ECO:0000256" key="1">
    <source>
        <dbReference type="ARBA" id="ARBA00004123"/>
    </source>
</evidence>
<feature type="compositionally biased region" description="Acidic residues" evidence="5">
    <location>
        <begin position="478"/>
        <end position="492"/>
    </location>
</feature>
<keyword evidence="4" id="KW-0539">Nucleus</keyword>
<dbReference type="Pfam" id="PF24662">
    <property type="entry name" value="DUF7650"/>
    <property type="match status" value="1"/>
</dbReference>
<evidence type="ECO:0000256" key="2">
    <source>
        <dbReference type="ARBA" id="ARBA00023015"/>
    </source>
</evidence>
<feature type="compositionally biased region" description="Polar residues" evidence="5">
    <location>
        <begin position="835"/>
        <end position="848"/>
    </location>
</feature>
<comment type="subcellular location">
    <subcellularLocation>
        <location evidence="1">Nucleus</location>
    </subcellularLocation>
</comment>
<evidence type="ECO:0000259" key="6">
    <source>
        <dbReference type="PROSITE" id="PS51293"/>
    </source>
</evidence>
<dbReference type="Gene3D" id="1.10.10.60">
    <property type="entry name" value="Homeodomain-like"/>
    <property type="match status" value="1"/>
</dbReference>
<dbReference type="AlphaFoldDB" id="A0AAN9P363"/>
<feature type="region of interest" description="Disordered" evidence="5">
    <location>
        <begin position="474"/>
        <end position="497"/>
    </location>
</feature>
<dbReference type="Proteomes" id="UP001359559">
    <property type="component" value="Unassembled WGS sequence"/>
</dbReference>
<accession>A0AAN9P363</accession>
<evidence type="ECO:0000256" key="4">
    <source>
        <dbReference type="ARBA" id="ARBA00023242"/>
    </source>
</evidence>
<evidence type="ECO:0000313" key="8">
    <source>
        <dbReference type="Proteomes" id="UP001359559"/>
    </source>
</evidence>
<name>A0AAN9P363_CLITE</name>
<reference evidence="7 8" key="1">
    <citation type="submission" date="2024-01" db="EMBL/GenBank/DDBJ databases">
        <title>The genomes of 5 underutilized Papilionoideae crops provide insights into root nodulation and disease resistance.</title>
        <authorList>
            <person name="Yuan L."/>
        </authorList>
    </citation>
    <scope>NUCLEOTIDE SEQUENCE [LARGE SCALE GENOMIC DNA]</scope>
    <source>
        <strain evidence="7">LY-2023</strain>
        <tissue evidence="7">Leaf</tissue>
    </source>
</reference>
<dbReference type="PANTHER" id="PTHR13859:SF31">
    <property type="entry name" value="ELM2 DOMAIN-CONTAINING PROTEIN"/>
    <property type="match status" value="1"/>
</dbReference>
<feature type="region of interest" description="Disordered" evidence="5">
    <location>
        <begin position="591"/>
        <end position="610"/>
    </location>
</feature>
<dbReference type="InterPro" id="IPR057712">
    <property type="entry name" value="DUF7952"/>
</dbReference>
<dbReference type="PROSITE" id="PS51293">
    <property type="entry name" value="SANT"/>
    <property type="match status" value="1"/>
</dbReference>
<dbReference type="InterPro" id="IPR056067">
    <property type="entry name" value="DUF7650"/>
</dbReference>
<dbReference type="GO" id="GO:0003714">
    <property type="term" value="F:transcription corepressor activity"/>
    <property type="evidence" value="ECO:0007669"/>
    <property type="project" value="TreeGrafter"/>
</dbReference>
<sequence length="943" mass="104750">MLFFENKLINVALMVVGKKINGSSLFREGFLVKIANMQRLFDLFSDSSQQMESIQQNDDNHFMEHASNDPPNSPDINDIVGDRQLDPRLGHEYQVEVPSLIKQSERSQLLINPADSEAVPDNSLSFAIGLPISVTWIEDSGHGGWGNVGNIEGKIHAVEPADAVNAEKNSTSDNGEELKSSTYLSGMTGDSNSSQLDKSKNYVLAPVRLNNSWSDADTKSFVLGLYIFGKNFIQIKRFLENKGMGEILSFYYGKFYKSDGYRRWSDCRKMKGRKCLIGEKLFTGLRQRELLSRLIPHVSEESQDTLLQVAKSYVESSTSLEEYITFLKFTVGLSVLVEAVGIGKEKGDLTTLAVEPKKKNRAVSAPASKDWSSLGPSDITKYLTGGFRLSKSKSNDLFWDAVWPRLLARGWHSEQPKKQGYVSSKDCLVFLVPGIKKFSRRKLVKGDHYFDSVSDVLSKVAAEPNLLYLEEEAKVSSCEDEEQGEGSNEDDQPDYHGQCYLKPPRTSTYNADCIKFMVVDTSLVHGGKSSDLRELKSLPVNAAGVTYKDMSANIDKKLTKFTVIDTSMRHEGKLLTVRGLRYLPVELEDASKMPGVSSSTESSSSDDDSLSVVEVNMPIHDRENNNNTDSCQKGKSDCDTVATNQEEAYDNADENANKMVESQKNQKACVTLQFSRRRARSDHSNHAVMPIKRRRLTACAKAETSRVIEIPSGGLGSEKLAFSQSIASTDAHENVGDPVGQQQNQSLDASSADRSVEENTGESILIETCQCMNVPCAEVEKCESQLPVNFNLPQVPPKPENGEMKAMMEEDVQCQNKNGPSLSSVTKEVVEEPMRTSSDVSSMEQQPAINPRRQSTRNRPLSVRALESLANEFLHLERRQKRKSIQTNKDPVSPCRKSINALVICFGWGPQSIICIREIRDAVDVDLGFRVSLILPINSSLVV</sequence>